<dbReference type="RefSeq" id="YP_004957866.1">
    <property type="nucleotide sequence ID" value="NC_016570.1"/>
</dbReference>
<evidence type="ECO:0007829" key="7">
    <source>
        <dbReference type="PDB" id="5W6F"/>
    </source>
</evidence>
<evidence type="ECO:0000256" key="1">
    <source>
        <dbReference type="ARBA" id="ARBA00004328"/>
    </source>
</evidence>
<dbReference type="GO" id="GO:0019058">
    <property type="term" value="P:viral life cycle"/>
    <property type="evidence" value="ECO:0007669"/>
    <property type="project" value="UniProtKB-ARBA"/>
</dbReference>
<dbReference type="PDB" id="5W6F">
    <property type="method" value="X-ray"/>
    <property type="resolution" value="2.18 A"/>
    <property type="chains" value="A/B/C=1-627"/>
</dbReference>
<dbReference type="PDBsum" id="6NW9"/>
<dbReference type="Gene3D" id="3.30.2020.50">
    <property type="match status" value="1"/>
</dbReference>
<accession>G3M191</accession>
<dbReference type="Proteomes" id="UP000008535">
    <property type="component" value="Segment"/>
</dbReference>
<dbReference type="InterPro" id="IPR011050">
    <property type="entry name" value="Pectin_lyase_fold/virulence"/>
</dbReference>
<dbReference type="GO" id="GO:0044423">
    <property type="term" value="C:virion component"/>
    <property type="evidence" value="ECO:0007669"/>
    <property type="project" value="UniProtKB-KW"/>
</dbReference>
<proteinExistence type="evidence at protein level"/>
<dbReference type="Gene3D" id="2.160.20.10">
    <property type="entry name" value="Single-stranded right-handed beta-helix, Pectin lyase-like"/>
    <property type="match status" value="1"/>
</dbReference>
<dbReference type="InterPro" id="IPR039448">
    <property type="entry name" value="Beta_helix"/>
</dbReference>
<evidence type="ECO:0007829" key="8">
    <source>
        <dbReference type="PDB" id="6NW9"/>
    </source>
</evidence>
<dbReference type="InterPro" id="IPR040775">
    <property type="entry name" value="Tail_spike_N"/>
</dbReference>
<feature type="binding site" evidence="8">
    <location>
        <position position="24"/>
    </location>
    <ligand>
        <name>Mg(2+)</name>
        <dbReference type="ChEBI" id="CHEBI:18420"/>
    </ligand>
</feature>
<dbReference type="EMBL" id="JN593240">
    <property type="protein sequence ID" value="AEM91898.1"/>
    <property type="molecule type" value="Genomic_DNA"/>
</dbReference>
<dbReference type="KEGG" id="vg:11537185"/>
<sequence length="627" mass="67839">MISQFNQPRGSTSIEVNKQSIARNFGVKEDEVIYFTAGIDLSGFKVIYDESTQRAYSLPFGIVSGTTAISLDERAILTHSAGSVDLGELAVSREEYVTLPGSFNFGHTINVKNELLVHDDKKYRWDGSLPKVVAAGSTPDSSGGVGLGAWLSVGDAALRAELNTKVSDGTFPATIKYKYGLPSVIDGAIYRTVQDKLDDFVFLEDFGGKDDAGSTDNSIAFRKAFASGARKIRLRGSGVYGMATRDIELPAKYEIIGNAKNPEIKYLGTDTSFTMFTLTGSGPASNQWKQGGMFRDLIISSDVKINWMLGRHVQNLDYDRVFFYNSATVLNNYHYVNFTRCERWGSAFIGRADLNTIQFISESPKFHLCFSSGSPIDVWDTADLAITKCTMFAGDYAVRTRVTQKQVTAPDLFAGYPVLITCSVFDAVRGHAWDLEGSVYSTITGNLVSAGRDTNSHGAYIKGGRSLSLTGNVFTYCGNYGLVLEDVQQSGFVGNVFNGNKTGGLGTLACKDLSIVGGSMGTTYVRGGYYTQPVGYSDISSNSTGILLSGVAFDEALTTKVYLDTSITTRNKVINCSGVPDTIARGSTANRPANPQASYQYYDTTLGIPIWWNSVSGTWKNAAGADV</sequence>
<keyword evidence="2" id="KW-0946">Virion</keyword>
<feature type="domain" description="Right handed beta helix" evidence="3">
    <location>
        <begin position="378"/>
        <end position="506"/>
    </location>
</feature>
<dbReference type="SUPFAM" id="SSF51126">
    <property type="entry name" value="Pectin lyase-like"/>
    <property type="match status" value="1"/>
</dbReference>
<dbReference type="GeneID" id="11537185"/>
<gene>
    <name evidence="5" type="primary">orf212</name>
</gene>
<reference evidence="8" key="3">
    <citation type="journal article" date="2019" name="Sci. Rep.">
        <title>Structure and tailspike glycosidase machinery of ORF212 from E. coli O157:H7 phage CBA120 (TSP3).</title>
        <authorList>
            <person name="Greenfield J."/>
            <person name="Shang X."/>
            <person name="Luo H."/>
            <person name="Zhou Y."/>
            <person name="Heselpoth R.D."/>
            <person name="Nelson D.C."/>
            <person name="Herzberg O."/>
        </authorList>
    </citation>
    <scope>X-RAY CRYSTALLOGRAPHY (1.85 ANGSTROMS) IN COMPLEX WITH MG(2+)</scope>
</reference>
<dbReference type="InterPro" id="IPR012334">
    <property type="entry name" value="Pectin_lyas_fold"/>
</dbReference>
<organism evidence="5 6">
    <name type="scientific">Escherichia phage Cba120</name>
    <dbReference type="NCBI Taxonomy" id="2886902"/>
    <lineage>
        <taxon>Viruses</taxon>
        <taxon>Duplodnaviria</taxon>
        <taxon>Heunggongvirae</taxon>
        <taxon>Uroviricota</taxon>
        <taxon>Caudoviricetes</taxon>
        <taxon>Pantevenvirales</taxon>
        <taxon>Ackermannviridae</taxon>
        <taxon>Cvivirinae</taxon>
        <taxon>Kuttervirus</taxon>
        <taxon>Kuttervirus CBA120</taxon>
    </lineage>
</organism>
<evidence type="ECO:0000313" key="5">
    <source>
        <dbReference type="EMBL" id="AEM91898.1"/>
    </source>
</evidence>
<keyword evidence="7 8" id="KW-0002">3D-structure</keyword>
<dbReference type="Gene3D" id="2.10.10.80">
    <property type="match status" value="1"/>
</dbReference>
<dbReference type="PDB" id="6NW9">
    <property type="method" value="X-ray"/>
    <property type="resolution" value="1.85 A"/>
    <property type="chains" value="A/B/C=1-627"/>
</dbReference>
<keyword evidence="6" id="KW-1185">Reference proteome</keyword>
<evidence type="ECO:0000259" key="4">
    <source>
        <dbReference type="Pfam" id="PF18668"/>
    </source>
</evidence>
<dbReference type="GO" id="GO:0046872">
    <property type="term" value="F:metal ion binding"/>
    <property type="evidence" value="ECO:0007669"/>
    <property type="project" value="UniProtKB-KW"/>
</dbReference>
<evidence type="ECO:0000259" key="3">
    <source>
        <dbReference type="Pfam" id="PF13229"/>
    </source>
</evidence>
<dbReference type="Pfam" id="PF18668">
    <property type="entry name" value="Tail_spike_N"/>
    <property type="match status" value="1"/>
</dbReference>
<reference evidence="5 6" key="1">
    <citation type="submission" date="2011-08" db="EMBL/GenBank/DDBJ databases">
        <title>Genome of vB_EcoM_CBA120.</title>
        <authorList>
            <person name="Kutter E.M."/>
            <person name="Blasdel B.G."/>
            <person name="Kropinski A."/>
            <person name="Brabban A.D."/>
        </authorList>
    </citation>
    <scope>NUCLEOTIDE SEQUENCE [LARGE SCALE GENOMIC DNA]</scope>
    <source>
        <strain evidence="6">vB_EcoM_CBA120</strain>
    </source>
</reference>
<dbReference type="PDBsum" id="5W6F"/>
<name>G3M191_9CAUD</name>
<keyword evidence="8" id="KW-0479">Metal-binding</keyword>
<protein>
    <submittedName>
        <fullName evidence="5">Tailspike protein</fullName>
    </submittedName>
</protein>
<dbReference type="Pfam" id="PF13229">
    <property type="entry name" value="Beta_helix"/>
    <property type="match status" value="1"/>
</dbReference>
<comment type="subcellular location">
    <subcellularLocation>
        <location evidence="1">Virion</location>
    </subcellularLocation>
</comment>
<dbReference type="GO" id="GO:0051701">
    <property type="term" value="P:biological process involved in interaction with host"/>
    <property type="evidence" value="ECO:0007669"/>
    <property type="project" value="UniProtKB-ARBA"/>
</dbReference>
<dbReference type="SMR" id="G3M191"/>
<evidence type="ECO:0000256" key="2">
    <source>
        <dbReference type="ARBA" id="ARBA00022844"/>
    </source>
</evidence>
<reference evidence="7" key="2">
    <citation type="journal article" date="2019" name="J. Mol. Biol.">
        <title>Structure and Function of the Branched Receptor-Binding Complex of Bacteriophage CBA120.</title>
        <authorList>
            <person name="Plattner M."/>
            <person name="Shneider M.M."/>
            <person name="Arbatsky N.P."/>
            <person name="Shashkov A.S."/>
            <person name="Chizhov A.O."/>
            <person name="Nazarov S."/>
            <person name="Prokhorov N.S."/>
            <person name="Taylor N.M.I."/>
            <person name="Buth S.A."/>
            <person name="Gambino M."/>
            <person name="Gencay Y.E."/>
            <person name="Brondsted L."/>
            <person name="Kutter E.M."/>
            <person name="Knirel Y.A."/>
            <person name="Leiman P.G."/>
        </authorList>
    </citation>
    <scope>X-RAY CRYSTALLOGRAPHY (2.18 ANGSTROMS)</scope>
</reference>
<evidence type="ECO:0000313" key="6">
    <source>
        <dbReference type="Proteomes" id="UP000008535"/>
    </source>
</evidence>
<feature type="domain" description="Tail spike TSP1/Gp66 N-terminal" evidence="4">
    <location>
        <begin position="90"/>
        <end position="155"/>
    </location>
</feature>